<dbReference type="EMBL" id="BPQB01000026">
    <property type="protein sequence ID" value="GJE92402.1"/>
    <property type="molecule type" value="Genomic_DNA"/>
</dbReference>
<dbReference type="Gene3D" id="3.40.30.10">
    <property type="entry name" value="Glutaredoxin"/>
    <property type="match status" value="1"/>
</dbReference>
<comment type="caution">
    <text evidence="1">The sequence shown here is derived from an EMBL/GenBank/DDBJ whole genome shotgun (WGS) entry which is preliminary data.</text>
</comment>
<dbReference type="Pfam" id="PF06999">
    <property type="entry name" value="Suc_Fer-like"/>
    <property type="match status" value="1"/>
</dbReference>
<dbReference type="Proteomes" id="UP000703269">
    <property type="component" value="Unassembled WGS sequence"/>
</dbReference>
<dbReference type="InterPro" id="IPR009737">
    <property type="entry name" value="Aim32/Apd1-like"/>
</dbReference>
<accession>A0A9P3GD02</accession>
<keyword evidence="2" id="KW-1185">Reference proteome</keyword>
<protein>
    <recommendedName>
        <fullName evidence="3">Sucraseferredoxin-like protein</fullName>
    </recommendedName>
</protein>
<dbReference type="PANTHER" id="PTHR31902">
    <property type="entry name" value="ACTIN PATCHES DISTAL PROTEIN 1"/>
    <property type="match status" value="1"/>
</dbReference>
<name>A0A9P3GD02_9APHY</name>
<dbReference type="SUPFAM" id="SSF52833">
    <property type="entry name" value="Thioredoxin-like"/>
    <property type="match status" value="1"/>
</dbReference>
<dbReference type="OrthoDB" id="10253744at2759"/>
<evidence type="ECO:0000313" key="2">
    <source>
        <dbReference type="Proteomes" id="UP000703269"/>
    </source>
</evidence>
<gene>
    <name evidence="1" type="ORF">PsYK624_085560</name>
</gene>
<sequence>MLRLPSSRPRAAATLRTCATPPRSRCLATDAAASIAGTVAYHRAYILLHTHVAPPAFPARVSSRLQRQLQLRTARWGGLVNFAWLPGTAGEGTGAEADAPEWERGEEEAYPATVYAQDRAPLDVPRLSMANLDDVAAALRAHVEDAPPAGLELSTQYPFALYVCTHGERDCRCGTTGQAVFDALQAEVARRGPECDIKVGGIGHVGGHKYAANVLVYPWGDWLGNVKPEDVPQLVETIIRTRTKLSFNSETSPPPFEASIWRGRMGLDKEEQLALIGKGVTPPVDGPLTPHASRS</sequence>
<organism evidence="1 2">
    <name type="scientific">Phanerochaete sordida</name>
    <dbReference type="NCBI Taxonomy" id="48140"/>
    <lineage>
        <taxon>Eukaryota</taxon>
        <taxon>Fungi</taxon>
        <taxon>Dikarya</taxon>
        <taxon>Basidiomycota</taxon>
        <taxon>Agaricomycotina</taxon>
        <taxon>Agaricomycetes</taxon>
        <taxon>Polyporales</taxon>
        <taxon>Phanerochaetaceae</taxon>
        <taxon>Phanerochaete</taxon>
    </lineage>
</organism>
<dbReference type="AlphaFoldDB" id="A0A9P3GD02"/>
<reference evidence="1 2" key="1">
    <citation type="submission" date="2021-08" db="EMBL/GenBank/DDBJ databases">
        <title>Draft Genome Sequence of Phanerochaete sordida strain YK-624.</title>
        <authorList>
            <person name="Mori T."/>
            <person name="Dohra H."/>
            <person name="Suzuki T."/>
            <person name="Kawagishi H."/>
            <person name="Hirai H."/>
        </authorList>
    </citation>
    <scope>NUCLEOTIDE SEQUENCE [LARGE SCALE GENOMIC DNA]</scope>
    <source>
        <strain evidence="1 2">YK-624</strain>
    </source>
</reference>
<evidence type="ECO:0000313" key="1">
    <source>
        <dbReference type="EMBL" id="GJE92402.1"/>
    </source>
</evidence>
<evidence type="ECO:0008006" key="3">
    <source>
        <dbReference type="Google" id="ProtNLM"/>
    </source>
</evidence>
<dbReference type="InterPro" id="IPR036249">
    <property type="entry name" value="Thioredoxin-like_sf"/>
</dbReference>
<proteinExistence type="predicted"/>